<dbReference type="GO" id="GO:0005886">
    <property type="term" value="C:plasma membrane"/>
    <property type="evidence" value="ECO:0007669"/>
    <property type="project" value="UniProtKB-SubCell"/>
</dbReference>
<dbReference type="Proteomes" id="UP000054844">
    <property type="component" value="Unassembled WGS sequence"/>
</dbReference>
<feature type="transmembrane region" description="Helical" evidence="8">
    <location>
        <begin position="351"/>
        <end position="368"/>
    </location>
</feature>
<feature type="transmembrane region" description="Helical" evidence="8">
    <location>
        <begin position="182"/>
        <end position="207"/>
    </location>
</feature>
<evidence type="ECO:0008006" key="11">
    <source>
        <dbReference type="Google" id="ProtNLM"/>
    </source>
</evidence>
<dbReference type="InterPro" id="IPR018584">
    <property type="entry name" value="GT87"/>
</dbReference>
<comment type="similarity">
    <text evidence="7">Belongs to the glycosyltransferase 87 family.</text>
</comment>
<keyword evidence="10" id="KW-1185">Reference proteome</keyword>
<feature type="transmembrane region" description="Helical" evidence="8">
    <location>
        <begin position="400"/>
        <end position="422"/>
    </location>
</feature>
<proteinExistence type="inferred from homology"/>
<evidence type="ECO:0000256" key="7">
    <source>
        <dbReference type="ARBA" id="ARBA00024033"/>
    </source>
</evidence>
<organism evidence="9 10">
    <name type="scientific">Roseomonas mucosa</name>
    <dbReference type="NCBI Taxonomy" id="207340"/>
    <lineage>
        <taxon>Bacteria</taxon>
        <taxon>Pseudomonadati</taxon>
        <taxon>Pseudomonadota</taxon>
        <taxon>Alphaproteobacteria</taxon>
        <taxon>Acetobacterales</taxon>
        <taxon>Roseomonadaceae</taxon>
        <taxon>Roseomonas</taxon>
    </lineage>
</organism>
<keyword evidence="6 8" id="KW-0472">Membrane</keyword>
<sequence>MLTKLLPLADLVTIAGSLFLFFRLSRREARPAWALPALCAVAALALFAISEPRHLFEDFRAAYYQAGQAVLDSPAALGPQIERGVDGFVNLPVVAYLFAPFALLSDKAAAVLFTLIGLAATAGAFLLLVRLAGLRGPGFWLLLLLFAINGPLQNSLKEGNTTHIVLLMLAAGLWLLRRRRDVAAGLLLGLAAVIKLPLMLFGLYFLLRRNWGATAGFAGFCGVAGLLSLAIFGWEMHWHWLQLSVLQFSSHPLGAFNVQSVTGFLVRLAEGPAALMDWETLRTPPPLQRMTGTVAVGLLYLTALLACVKGASHAARNRDAEGSRGQDLEYMLVLVMAVVSSPLSWSHYYLLMLMPAAFFLAPGSALAASATRHALGWAAILLTTPAVLVIAFANPGLMEAYARFGVSYLLFGGLMWFGLLAWSRARAAAPQGFSLGTPATQPLAGS</sequence>
<keyword evidence="5 8" id="KW-1133">Transmembrane helix</keyword>
<dbReference type="OrthoDB" id="7620642at2"/>
<dbReference type="Pfam" id="PF09594">
    <property type="entry name" value="GT87"/>
    <property type="match status" value="1"/>
</dbReference>
<gene>
    <name evidence="9" type="ORF">APZ41_001415</name>
</gene>
<feature type="transmembrane region" description="Helical" evidence="8">
    <location>
        <begin position="159"/>
        <end position="176"/>
    </location>
</feature>
<comment type="caution">
    <text evidence="9">The sequence shown here is derived from an EMBL/GenBank/DDBJ whole genome shotgun (WGS) entry which is preliminary data.</text>
</comment>
<evidence type="ECO:0000256" key="5">
    <source>
        <dbReference type="ARBA" id="ARBA00022989"/>
    </source>
</evidence>
<keyword evidence="3" id="KW-0808">Transferase</keyword>
<protein>
    <recommendedName>
        <fullName evidence="11">Polyprenol-phosphate-mannose-dependent alpha-(1-2)-phosphatidylinositol mannoside mannosyltransferase</fullName>
    </recommendedName>
</protein>
<evidence type="ECO:0000256" key="2">
    <source>
        <dbReference type="ARBA" id="ARBA00022475"/>
    </source>
</evidence>
<feature type="transmembrane region" description="Helical" evidence="8">
    <location>
        <begin position="87"/>
        <end position="104"/>
    </location>
</feature>
<keyword evidence="2" id="KW-1003">Cell membrane</keyword>
<feature type="transmembrane region" description="Helical" evidence="8">
    <location>
        <begin position="290"/>
        <end position="308"/>
    </location>
</feature>
<evidence type="ECO:0000256" key="1">
    <source>
        <dbReference type="ARBA" id="ARBA00004651"/>
    </source>
</evidence>
<dbReference type="EMBL" id="LLWF02000002">
    <property type="protein sequence ID" value="ONH84883.1"/>
    <property type="molecule type" value="Genomic_DNA"/>
</dbReference>
<feature type="transmembrane region" description="Helical" evidence="8">
    <location>
        <begin position="6"/>
        <end position="25"/>
    </location>
</feature>
<feature type="transmembrane region" description="Helical" evidence="8">
    <location>
        <begin position="375"/>
        <end position="394"/>
    </location>
</feature>
<feature type="transmembrane region" description="Helical" evidence="8">
    <location>
        <begin position="111"/>
        <end position="128"/>
    </location>
</feature>
<feature type="transmembrane region" description="Helical" evidence="8">
    <location>
        <begin position="32"/>
        <end position="50"/>
    </location>
</feature>
<evidence type="ECO:0000256" key="4">
    <source>
        <dbReference type="ARBA" id="ARBA00022692"/>
    </source>
</evidence>
<keyword evidence="4 8" id="KW-0812">Transmembrane</keyword>
<feature type="transmembrane region" description="Helical" evidence="8">
    <location>
        <begin position="214"/>
        <end position="234"/>
    </location>
</feature>
<dbReference type="AlphaFoldDB" id="A0A1S8D920"/>
<dbReference type="GO" id="GO:0016758">
    <property type="term" value="F:hexosyltransferase activity"/>
    <property type="evidence" value="ECO:0007669"/>
    <property type="project" value="InterPro"/>
</dbReference>
<evidence type="ECO:0000313" key="9">
    <source>
        <dbReference type="EMBL" id="ONH84883.1"/>
    </source>
</evidence>
<evidence type="ECO:0000256" key="6">
    <source>
        <dbReference type="ARBA" id="ARBA00023136"/>
    </source>
</evidence>
<evidence type="ECO:0000313" key="10">
    <source>
        <dbReference type="Proteomes" id="UP000054844"/>
    </source>
</evidence>
<dbReference type="STRING" id="207340.APZ41_001415"/>
<evidence type="ECO:0000256" key="3">
    <source>
        <dbReference type="ARBA" id="ARBA00022679"/>
    </source>
</evidence>
<name>A0A1S8D920_9PROT</name>
<comment type="subcellular location">
    <subcellularLocation>
        <location evidence="1">Cell membrane</location>
        <topology evidence="1">Multi-pass membrane protein</topology>
    </subcellularLocation>
</comment>
<accession>A0A1S8D920</accession>
<dbReference type="RefSeq" id="WP_058389681.1">
    <property type="nucleotide sequence ID" value="NZ_LLWF02000002.1"/>
</dbReference>
<evidence type="ECO:0000256" key="8">
    <source>
        <dbReference type="SAM" id="Phobius"/>
    </source>
</evidence>
<reference evidence="9" key="1">
    <citation type="submission" date="2016-12" db="EMBL/GenBank/DDBJ databases">
        <title>Draft genome sequence of Roseomonas mucosa strain AU37, isolated from a peripheral intravenous catheter.</title>
        <authorList>
            <person name="Choudhury M.A."/>
            <person name="Sidjabat H.E."/>
            <person name="Wailan A.M."/>
            <person name="Zhang L."/>
            <person name="Marsh N.M."/>
            <person name="Rickard C.M."/>
            <person name="Davies M."/>
            <person name="Mcmillan D.J."/>
        </authorList>
    </citation>
    <scope>NUCLEOTIDE SEQUENCE [LARGE SCALE GENOMIC DNA]</scope>
    <source>
        <strain evidence="9">AU37</strain>
    </source>
</reference>